<evidence type="ECO:0000256" key="11">
    <source>
        <dbReference type="ARBA" id="ARBA00023049"/>
    </source>
</evidence>
<keyword evidence="9 17" id="KW-0378">Hydrolase</keyword>
<feature type="binding site" evidence="15">
    <location>
        <position position="140"/>
    </location>
    <ligand>
        <name>Zn(2+)</name>
        <dbReference type="ChEBI" id="CHEBI:29105"/>
        <label>1</label>
    </ligand>
</feature>
<feature type="active site" evidence="14">
    <location>
        <position position="80"/>
    </location>
</feature>
<accession>A0A7M2RD05</accession>
<dbReference type="SUPFAM" id="SSF55031">
    <property type="entry name" value="Bacterial exopeptidase dimerisation domain"/>
    <property type="match status" value="1"/>
</dbReference>
<dbReference type="GO" id="GO:0008270">
    <property type="term" value="F:zinc ion binding"/>
    <property type="evidence" value="ECO:0007669"/>
    <property type="project" value="InterPro"/>
</dbReference>
<dbReference type="EC" id="3.4.11.4" evidence="4 13"/>
<evidence type="ECO:0000313" key="18">
    <source>
        <dbReference type="Proteomes" id="UP000593601"/>
    </source>
</evidence>
<evidence type="ECO:0000313" key="17">
    <source>
        <dbReference type="EMBL" id="QOV18209.1"/>
    </source>
</evidence>
<keyword evidence="5 17" id="KW-0031">Aminopeptidase</keyword>
<dbReference type="NCBIfam" id="NF003976">
    <property type="entry name" value="PRK05469.1"/>
    <property type="match status" value="1"/>
</dbReference>
<dbReference type="CDD" id="cd03892">
    <property type="entry name" value="M20_peptT"/>
    <property type="match status" value="1"/>
</dbReference>
<evidence type="ECO:0000256" key="13">
    <source>
        <dbReference type="NCBIfam" id="TIGR01882"/>
    </source>
</evidence>
<dbReference type="Pfam" id="PF07687">
    <property type="entry name" value="M20_dimer"/>
    <property type="match status" value="1"/>
</dbReference>
<dbReference type="RefSeq" id="WP_193734571.1">
    <property type="nucleotide sequence ID" value="NZ_CP063304.1"/>
</dbReference>
<dbReference type="PIRSF" id="PIRSF037215">
    <property type="entry name" value="Peptidase_M20B"/>
    <property type="match status" value="1"/>
</dbReference>
<comment type="cofactor">
    <cofactor evidence="15">
        <name>Zn(2+)</name>
        <dbReference type="ChEBI" id="CHEBI:29105"/>
    </cofactor>
    <text evidence="15">Binds 2 Zn(2+) ions per subunit.</text>
</comment>
<comment type="subcellular location">
    <subcellularLocation>
        <location evidence="2">Cytoplasm</location>
    </subcellularLocation>
</comment>
<dbReference type="EMBL" id="CP063304">
    <property type="protein sequence ID" value="QOV18209.1"/>
    <property type="molecule type" value="Genomic_DNA"/>
</dbReference>
<dbReference type="InterPro" id="IPR011650">
    <property type="entry name" value="Peptidase_M20_dimer"/>
</dbReference>
<feature type="binding site" evidence="15">
    <location>
        <position position="140"/>
    </location>
    <ligand>
        <name>Zn(2+)</name>
        <dbReference type="ChEBI" id="CHEBI:29105"/>
        <label>2</label>
    </ligand>
</feature>
<dbReference type="GO" id="GO:0006508">
    <property type="term" value="P:proteolysis"/>
    <property type="evidence" value="ECO:0007669"/>
    <property type="project" value="UniProtKB-UniRule"/>
</dbReference>
<keyword evidence="18" id="KW-1185">Reference proteome</keyword>
<keyword evidence="8 15" id="KW-0479">Metal-binding</keyword>
<evidence type="ECO:0000256" key="15">
    <source>
        <dbReference type="PIRSR" id="PIRSR037215-2"/>
    </source>
</evidence>
<evidence type="ECO:0000256" key="3">
    <source>
        <dbReference type="ARBA" id="ARBA00009692"/>
    </source>
</evidence>
<evidence type="ECO:0000256" key="5">
    <source>
        <dbReference type="ARBA" id="ARBA00022438"/>
    </source>
</evidence>
<evidence type="ECO:0000256" key="1">
    <source>
        <dbReference type="ARBA" id="ARBA00000870"/>
    </source>
</evidence>
<evidence type="ECO:0000256" key="8">
    <source>
        <dbReference type="ARBA" id="ARBA00022723"/>
    </source>
</evidence>
<feature type="active site" description="Proton acceptor" evidence="14">
    <location>
        <position position="173"/>
    </location>
</feature>
<evidence type="ECO:0000256" key="2">
    <source>
        <dbReference type="ARBA" id="ARBA00004496"/>
    </source>
</evidence>
<dbReference type="SUPFAM" id="SSF53187">
    <property type="entry name" value="Zn-dependent exopeptidases"/>
    <property type="match status" value="1"/>
</dbReference>
<keyword evidence="10 15" id="KW-0862">Zinc</keyword>
<keyword evidence="7" id="KW-0645">Protease</keyword>
<evidence type="ECO:0000256" key="10">
    <source>
        <dbReference type="ARBA" id="ARBA00022833"/>
    </source>
</evidence>
<keyword evidence="11" id="KW-0482">Metalloprotease</keyword>
<feature type="domain" description="Peptidase M20 dimerisation" evidence="16">
    <location>
        <begin position="205"/>
        <end position="308"/>
    </location>
</feature>
<dbReference type="GO" id="GO:0045148">
    <property type="term" value="F:tripeptide aminopeptidase activity"/>
    <property type="evidence" value="ECO:0007669"/>
    <property type="project" value="UniProtKB-UniRule"/>
</dbReference>
<dbReference type="InterPro" id="IPR001261">
    <property type="entry name" value="ArgE/DapE_CS"/>
</dbReference>
<organism evidence="17 18">
    <name type="scientific">Blautia liquoris</name>
    <dbReference type="NCBI Taxonomy" id="2779518"/>
    <lineage>
        <taxon>Bacteria</taxon>
        <taxon>Bacillati</taxon>
        <taxon>Bacillota</taxon>
        <taxon>Clostridia</taxon>
        <taxon>Lachnospirales</taxon>
        <taxon>Lachnospiraceae</taxon>
        <taxon>Blautia</taxon>
    </lineage>
</organism>
<evidence type="ECO:0000256" key="12">
    <source>
        <dbReference type="ARBA" id="ARBA00071329"/>
    </source>
</evidence>
<name>A0A7M2RD05_9FIRM</name>
<dbReference type="InterPro" id="IPR002933">
    <property type="entry name" value="Peptidase_M20"/>
</dbReference>
<protein>
    <recommendedName>
        <fullName evidence="12 13">Peptidase T</fullName>
        <ecNumber evidence="4 13">3.4.11.4</ecNumber>
    </recommendedName>
</protein>
<dbReference type="Gene3D" id="3.40.630.10">
    <property type="entry name" value="Zn peptidases"/>
    <property type="match status" value="1"/>
</dbReference>
<sequence length="407" mass="44786">MRAYERLLKYVVIPTASDDNNTTVPSTKEQFNLAAVLVDELKELGLSDARVDDKCYVYATLPATEGCEKAPAIGWISHMDTVSDFADHKVNPQIHEKYDGKDLKLGDSGRKLEVKLFPHLPNLKGRTLITSDGTTILGSDDKSGIAEIMTMLEHIRKENIAHGKLCIGFTPDEEVGAGADYFDVKSFGAEYAYTVDGGAEGGIEYENFNGASAKLDIVGVNVHPGDAKDIMVNAASVACEIQSLLPMEETPEMTEGYEGFFHLLKLSGDVANAHMEYIIRDHDREKFEEKKELLARVSDQMNEKYGKGTVSLKLKDQYYNMKEKIEPCLHLIENAKKAAKEAGIEPKVEAIRGGTDGARLSFMGLPCPNLGTGGYAFHGPFEHITVEGMDIVVEILVQIVKIYSKQS</sequence>
<dbReference type="Gene3D" id="3.30.70.360">
    <property type="match status" value="1"/>
</dbReference>
<dbReference type="NCBIfam" id="TIGR01882">
    <property type="entry name" value="peptidase-T"/>
    <property type="match status" value="1"/>
</dbReference>
<dbReference type="Proteomes" id="UP000593601">
    <property type="component" value="Chromosome"/>
</dbReference>
<gene>
    <name evidence="17" type="primary">pepT</name>
    <name evidence="17" type="ORF">INP51_09180</name>
</gene>
<feature type="binding site" evidence="15">
    <location>
        <position position="174"/>
    </location>
    <ligand>
        <name>Zn(2+)</name>
        <dbReference type="ChEBI" id="CHEBI:29105"/>
        <label>2</label>
    </ligand>
</feature>
<dbReference type="Pfam" id="PF01546">
    <property type="entry name" value="Peptidase_M20"/>
    <property type="match status" value="1"/>
</dbReference>
<reference evidence="17 18" key="1">
    <citation type="submission" date="2020-10" db="EMBL/GenBank/DDBJ databases">
        <title>Blautia liquoris sp.nov., isolated from the mud in a fermentation cellar used for the production of Chinese strong-flavoured liquor.</title>
        <authorList>
            <person name="Lu L."/>
        </authorList>
    </citation>
    <scope>NUCLEOTIDE SEQUENCE [LARGE SCALE GENOMIC DNA]</scope>
    <source>
        <strain evidence="17 18">LZLJ-3</strain>
    </source>
</reference>
<evidence type="ECO:0000256" key="4">
    <source>
        <dbReference type="ARBA" id="ARBA00012563"/>
    </source>
</evidence>
<dbReference type="GO" id="GO:0005829">
    <property type="term" value="C:cytosol"/>
    <property type="evidence" value="ECO:0007669"/>
    <property type="project" value="TreeGrafter"/>
</dbReference>
<dbReference type="KEGG" id="bliq:INP51_09180"/>
<feature type="binding site" evidence="15">
    <location>
        <position position="378"/>
    </location>
    <ligand>
        <name>Zn(2+)</name>
        <dbReference type="ChEBI" id="CHEBI:29105"/>
        <label>2</label>
    </ligand>
</feature>
<dbReference type="PANTHER" id="PTHR42994:SF1">
    <property type="entry name" value="PEPTIDASE T"/>
    <property type="match status" value="1"/>
</dbReference>
<evidence type="ECO:0000259" key="16">
    <source>
        <dbReference type="Pfam" id="PF07687"/>
    </source>
</evidence>
<dbReference type="GO" id="GO:0008237">
    <property type="term" value="F:metallopeptidase activity"/>
    <property type="evidence" value="ECO:0007669"/>
    <property type="project" value="UniProtKB-KW"/>
</dbReference>
<dbReference type="NCBIfam" id="NF009920">
    <property type="entry name" value="PRK13381.1"/>
    <property type="match status" value="1"/>
</dbReference>
<feature type="binding site" evidence="15">
    <location>
        <position position="196"/>
    </location>
    <ligand>
        <name>Zn(2+)</name>
        <dbReference type="ChEBI" id="CHEBI:29105"/>
        <label>1</label>
    </ligand>
</feature>
<dbReference type="InterPro" id="IPR010161">
    <property type="entry name" value="Peptidase_M20B"/>
</dbReference>
<dbReference type="InterPro" id="IPR036264">
    <property type="entry name" value="Bact_exopeptidase_dim_dom"/>
</dbReference>
<evidence type="ECO:0000256" key="9">
    <source>
        <dbReference type="ARBA" id="ARBA00022801"/>
    </source>
</evidence>
<comment type="catalytic activity">
    <reaction evidence="1">
        <text>Release of the N-terminal residue from a tripeptide.</text>
        <dbReference type="EC" id="3.4.11.4"/>
    </reaction>
</comment>
<feature type="binding site" evidence="15">
    <location>
        <position position="78"/>
    </location>
    <ligand>
        <name>Zn(2+)</name>
        <dbReference type="ChEBI" id="CHEBI:29105"/>
        <label>1</label>
    </ligand>
</feature>
<dbReference type="AlphaFoldDB" id="A0A7M2RD05"/>
<evidence type="ECO:0000256" key="7">
    <source>
        <dbReference type="ARBA" id="ARBA00022670"/>
    </source>
</evidence>
<dbReference type="PROSITE" id="PS00759">
    <property type="entry name" value="ARGE_DAPE_CPG2_2"/>
    <property type="match status" value="1"/>
</dbReference>
<dbReference type="GO" id="GO:0006518">
    <property type="term" value="P:peptide metabolic process"/>
    <property type="evidence" value="ECO:0007669"/>
    <property type="project" value="InterPro"/>
</dbReference>
<evidence type="ECO:0000256" key="14">
    <source>
        <dbReference type="PIRSR" id="PIRSR037215-1"/>
    </source>
</evidence>
<evidence type="ECO:0000256" key="6">
    <source>
        <dbReference type="ARBA" id="ARBA00022490"/>
    </source>
</evidence>
<comment type="similarity">
    <text evidence="3">Belongs to the peptidase M20B family.</text>
</comment>
<dbReference type="PANTHER" id="PTHR42994">
    <property type="entry name" value="PEPTIDASE T"/>
    <property type="match status" value="1"/>
</dbReference>
<proteinExistence type="inferred from homology"/>
<dbReference type="FunFam" id="3.30.70.360:FF:000002">
    <property type="entry name" value="Peptidase T"/>
    <property type="match status" value="1"/>
</dbReference>
<keyword evidence="6" id="KW-0963">Cytoplasm</keyword>